<dbReference type="RefSeq" id="WP_192786202.1">
    <property type="nucleotide sequence ID" value="NZ_JADBEK010000001.1"/>
</dbReference>
<comment type="caution">
    <text evidence="1">The sequence shown here is derived from an EMBL/GenBank/DDBJ whole genome shotgun (WGS) entry which is preliminary data.</text>
</comment>
<reference evidence="1 2" key="1">
    <citation type="submission" date="2020-10" db="EMBL/GenBank/DDBJ databases">
        <title>Sequencing the genomes of 1000 actinobacteria strains.</title>
        <authorList>
            <person name="Klenk H.-P."/>
        </authorList>
    </citation>
    <scope>NUCLEOTIDE SEQUENCE [LARGE SCALE GENOMIC DNA]</scope>
    <source>
        <strain evidence="1 2">DSM 43173</strain>
    </source>
</reference>
<proteinExistence type="predicted"/>
<accession>A0ABR9LYN8</accession>
<organism evidence="1 2">
    <name type="scientific">Nonomuraea angiospora</name>
    <dbReference type="NCBI Taxonomy" id="46172"/>
    <lineage>
        <taxon>Bacteria</taxon>
        <taxon>Bacillati</taxon>
        <taxon>Actinomycetota</taxon>
        <taxon>Actinomycetes</taxon>
        <taxon>Streptosporangiales</taxon>
        <taxon>Streptosporangiaceae</taxon>
        <taxon>Nonomuraea</taxon>
    </lineage>
</organism>
<evidence type="ECO:0000313" key="1">
    <source>
        <dbReference type="EMBL" id="MBE1585465.1"/>
    </source>
</evidence>
<evidence type="ECO:0000313" key="2">
    <source>
        <dbReference type="Proteomes" id="UP000633509"/>
    </source>
</evidence>
<gene>
    <name evidence="1" type="ORF">H4W80_003723</name>
</gene>
<dbReference type="Proteomes" id="UP000633509">
    <property type="component" value="Unassembled WGS sequence"/>
</dbReference>
<name>A0ABR9LYN8_9ACTN</name>
<keyword evidence="2" id="KW-1185">Reference proteome</keyword>
<protein>
    <submittedName>
        <fullName evidence="1">Uncharacterized protein</fullName>
    </submittedName>
</protein>
<sequence length="93" mass="10708">MSKITDFHGPHIEPPLSGHVKLSWYEPTPRAPRIRVISHTCECRETTYELCAAAGQGFVRRTDRAKRTVRETAWTLTATARRMFQQILRGEAR</sequence>
<dbReference type="EMBL" id="JADBEK010000001">
    <property type="protein sequence ID" value="MBE1585465.1"/>
    <property type="molecule type" value="Genomic_DNA"/>
</dbReference>